<protein>
    <submittedName>
        <fullName evidence="1">Virulence protein</fullName>
    </submittedName>
</protein>
<evidence type="ECO:0000313" key="2">
    <source>
        <dbReference type="Proteomes" id="UP000219215"/>
    </source>
</evidence>
<proteinExistence type="predicted"/>
<dbReference type="OrthoDB" id="9802752at2"/>
<name>A0A2C8FCG8_9BACT</name>
<dbReference type="Proteomes" id="UP000219215">
    <property type="component" value="Chromosome DPRO"/>
</dbReference>
<dbReference type="PIRSF" id="PIRSF015268">
    <property type="entry name" value="Virulence_RhuM"/>
    <property type="match status" value="1"/>
</dbReference>
<evidence type="ECO:0000313" key="1">
    <source>
        <dbReference type="EMBL" id="SOB60141.1"/>
    </source>
</evidence>
<accession>A0A2C8FCG8</accession>
<sequence length="349" mass="40303">MPNNNERPQGELLVYQGKGLDKPLQVRLEGESVWLTQKQLADLYGTSVSNINQHISSIYEDEELLPEATIKKYLIVQTEGTRQVKRLIDHYNLDMIIAVGFRVRSKLGSQFRRWATDRLNEYLVKGFTLDDERLKGESSGADYFEELLARIREIRASEARVYLMIRNIFSLAADYREGEKATHNFFATMQNKMHYAATKLTAGEIVKTRANAELRDMGLTNYKGSRVLKRDVETAKNYLDEKEIDTLNRITVMFLDQAEFRAQRRQNILMEDWKGFLDKFLSDVDLPVLEGAGSVSREAAVAHAKAEYDKFAEKRRLEEQQEADKTYIEDLRTSARALEQERKVGRDGK</sequence>
<gene>
    <name evidence="1" type="ORF">DPRO_3229</name>
</gene>
<dbReference type="PANTHER" id="PTHR35810">
    <property type="entry name" value="CYTOPLASMIC PROTEIN-RELATED"/>
    <property type="match status" value="1"/>
</dbReference>
<organism evidence="1 2">
    <name type="scientific">Pseudodesulfovibrio profundus</name>
    <dbReference type="NCBI Taxonomy" id="57320"/>
    <lineage>
        <taxon>Bacteria</taxon>
        <taxon>Pseudomonadati</taxon>
        <taxon>Thermodesulfobacteriota</taxon>
        <taxon>Desulfovibrionia</taxon>
        <taxon>Desulfovibrionales</taxon>
        <taxon>Desulfovibrionaceae</taxon>
    </lineage>
</organism>
<dbReference type="AlphaFoldDB" id="A0A2C8FCG8"/>
<dbReference type="RefSeq" id="WP_097012910.1">
    <property type="nucleotide sequence ID" value="NZ_LT907975.1"/>
</dbReference>
<dbReference type="EMBL" id="LT907975">
    <property type="protein sequence ID" value="SOB60141.1"/>
    <property type="molecule type" value="Genomic_DNA"/>
</dbReference>
<dbReference type="KEGG" id="pprf:DPRO_3229"/>
<reference evidence="2" key="1">
    <citation type="submission" date="2017-09" db="EMBL/GenBank/DDBJ databases">
        <authorList>
            <person name="Regsiter A."/>
            <person name="William W."/>
        </authorList>
    </citation>
    <scope>NUCLEOTIDE SEQUENCE [LARGE SCALE GENOMIC DNA]</scope>
    <source>
        <strain evidence="2">500-1</strain>
    </source>
</reference>
<dbReference type="InterPro" id="IPR011204">
    <property type="entry name" value="Virulence_RhuM-like"/>
</dbReference>
<dbReference type="Pfam" id="PF13310">
    <property type="entry name" value="Virulence_RhuM"/>
    <property type="match status" value="1"/>
</dbReference>
<keyword evidence="2" id="KW-1185">Reference proteome</keyword>
<dbReference type="PANTHER" id="PTHR35810:SF1">
    <property type="entry name" value="CYTOPLASMIC PROTEIN"/>
    <property type="match status" value="1"/>
</dbReference>